<comment type="caution">
    <text evidence="9">The sequence shown here is derived from an EMBL/GenBank/DDBJ whole genome shotgun (WGS) entry which is preliminary data.</text>
</comment>
<feature type="domain" description="Plant heme peroxidase family profile" evidence="8">
    <location>
        <begin position="159"/>
        <end position="380"/>
    </location>
</feature>
<sequence>MRSGPGLAIQCSINQRLPCDRRLVSPPLFHLLLMHSLTSLLVAGSSLAVALSSAAISETNHIVDELEHLLVDTDGFNDAGFQKAITPCSNYVSGSQLLGRETAAQWIRVAFHDFATADVHSGTGGIDASIGFETLRPENSGSAMNDSLGFFAPFVNAHVSMADLIALSVVMSVGTCSSPNIILPLRGGRIDATEGGLFGVPEPETDLETTLSQFSQAGFHQADAIGLTICGHSVGSVHHGGFPQVVPESAVTPTNQGGGIHFDATPDIFDVDVLNEYLDWKGQRGGPLVTTDNITVRSDLRLYLSDNNATLQGLARSSSDFTSSCVSLLTRMINTVPASAHLTDPIQPIEVKPVNVSLTVDYSGRVSFSGYIRLLSSNFKSTDLVRITWSSRSGQQAPAFAAFATLAGTGNSSIFGATFYHFFNTTVDPNEGISSYTVKILQPDGKPSSSHSVTFSMEDTTIFLSAETATRADGNIALYATALSAAFVHNVTAEISAPSPQSGTISPAILKSAVTFVQNGTRGLYSLFTAAIPTPPNLRQSTLDLIAYADRGVVYKDEFRRIASVESNWN</sequence>
<accession>A0AAW0E4E8</accession>
<dbReference type="InterPro" id="IPR002016">
    <property type="entry name" value="Haem_peroxidase"/>
</dbReference>
<evidence type="ECO:0000259" key="8">
    <source>
        <dbReference type="PROSITE" id="PS50873"/>
    </source>
</evidence>
<evidence type="ECO:0000313" key="9">
    <source>
        <dbReference type="EMBL" id="KAK7059954.1"/>
    </source>
</evidence>
<dbReference type="GO" id="GO:0000302">
    <property type="term" value="P:response to reactive oxygen species"/>
    <property type="evidence" value="ECO:0007669"/>
    <property type="project" value="TreeGrafter"/>
</dbReference>
<keyword evidence="10" id="KW-1185">Reference proteome</keyword>
<keyword evidence="3" id="KW-0479">Metal-binding</keyword>
<dbReference type="GO" id="GO:0042744">
    <property type="term" value="P:hydrogen peroxide catabolic process"/>
    <property type="evidence" value="ECO:0007669"/>
    <property type="project" value="TreeGrafter"/>
</dbReference>
<keyword evidence="1 7" id="KW-0575">Peroxidase</keyword>
<protein>
    <recommendedName>
        <fullName evidence="7">Peroxidase</fullName>
        <ecNumber evidence="7">1.11.1.-</ecNumber>
    </recommendedName>
</protein>
<keyword evidence="2" id="KW-0349">Heme</keyword>
<proteinExistence type="inferred from homology"/>
<gene>
    <name evidence="9" type="ORF">R3P38DRAFT_2838695</name>
</gene>
<dbReference type="Pfam" id="PF00141">
    <property type="entry name" value="peroxidase"/>
    <property type="match status" value="1"/>
</dbReference>
<dbReference type="PANTHER" id="PTHR31356">
    <property type="entry name" value="THYLAKOID LUMENAL 29 KDA PROTEIN, CHLOROPLASTIC-RELATED"/>
    <property type="match status" value="1"/>
</dbReference>
<keyword evidence="5" id="KW-0408">Iron</keyword>
<evidence type="ECO:0000256" key="2">
    <source>
        <dbReference type="ARBA" id="ARBA00022617"/>
    </source>
</evidence>
<dbReference type="GO" id="GO:0004601">
    <property type="term" value="F:peroxidase activity"/>
    <property type="evidence" value="ECO:0007669"/>
    <property type="project" value="UniProtKB-KW"/>
</dbReference>
<dbReference type="EC" id="1.11.1.-" evidence="7"/>
<dbReference type="PANTHER" id="PTHR31356:SF53">
    <property type="entry name" value="HEME PEROXIDASE"/>
    <property type="match status" value="1"/>
</dbReference>
<evidence type="ECO:0000256" key="7">
    <source>
        <dbReference type="RuleBase" id="RU363051"/>
    </source>
</evidence>
<dbReference type="EMBL" id="JAWWNJ010000003">
    <property type="protein sequence ID" value="KAK7059954.1"/>
    <property type="molecule type" value="Genomic_DNA"/>
</dbReference>
<dbReference type="SUPFAM" id="SSF48113">
    <property type="entry name" value="Heme-dependent peroxidases"/>
    <property type="match status" value="1"/>
</dbReference>
<reference evidence="9 10" key="1">
    <citation type="journal article" date="2024" name="J Genomics">
        <title>Draft genome sequencing and assembly of Favolaschia claudopus CIRM-BRFM 2984 isolated from oak limbs.</title>
        <authorList>
            <person name="Navarro D."/>
            <person name="Drula E."/>
            <person name="Chaduli D."/>
            <person name="Cazenave R."/>
            <person name="Ahrendt S."/>
            <person name="Wang J."/>
            <person name="Lipzen A."/>
            <person name="Daum C."/>
            <person name="Barry K."/>
            <person name="Grigoriev I.V."/>
            <person name="Favel A."/>
            <person name="Rosso M.N."/>
            <person name="Martin F."/>
        </authorList>
    </citation>
    <scope>NUCLEOTIDE SEQUENCE [LARGE SCALE GENOMIC DNA]</scope>
    <source>
        <strain evidence="9 10">CIRM-BRFM 2984</strain>
    </source>
</reference>
<dbReference type="GO" id="GO:0046872">
    <property type="term" value="F:metal ion binding"/>
    <property type="evidence" value="ECO:0007669"/>
    <property type="project" value="UniProtKB-UniRule"/>
</dbReference>
<dbReference type="InterPro" id="IPR044831">
    <property type="entry name" value="Ccp1-like"/>
</dbReference>
<dbReference type="PROSITE" id="PS50873">
    <property type="entry name" value="PEROXIDASE_4"/>
    <property type="match status" value="1"/>
</dbReference>
<evidence type="ECO:0000256" key="3">
    <source>
        <dbReference type="ARBA" id="ARBA00022723"/>
    </source>
</evidence>
<keyword evidence="4 7" id="KW-0560">Oxidoreductase</keyword>
<evidence type="ECO:0000256" key="1">
    <source>
        <dbReference type="ARBA" id="ARBA00022559"/>
    </source>
</evidence>
<organism evidence="9 10">
    <name type="scientific">Favolaschia claudopus</name>
    <dbReference type="NCBI Taxonomy" id="2862362"/>
    <lineage>
        <taxon>Eukaryota</taxon>
        <taxon>Fungi</taxon>
        <taxon>Dikarya</taxon>
        <taxon>Basidiomycota</taxon>
        <taxon>Agaricomycotina</taxon>
        <taxon>Agaricomycetes</taxon>
        <taxon>Agaricomycetidae</taxon>
        <taxon>Agaricales</taxon>
        <taxon>Marasmiineae</taxon>
        <taxon>Mycenaceae</taxon>
        <taxon>Favolaschia</taxon>
    </lineage>
</organism>
<dbReference type="InterPro" id="IPR010255">
    <property type="entry name" value="Haem_peroxidase_sf"/>
</dbReference>
<name>A0AAW0E4E8_9AGAR</name>
<dbReference type="Gene3D" id="1.10.520.10">
    <property type="match status" value="1"/>
</dbReference>
<evidence type="ECO:0000256" key="6">
    <source>
        <dbReference type="RuleBase" id="RU004241"/>
    </source>
</evidence>
<dbReference type="Proteomes" id="UP001362999">
    <property type="component" value="Unassembled WGS sequence"/>
</dbReference>
<evidence type="ECO:0000256" key="5">
    <source>
        <dbReference type="ARBA" id="ARBA00023004"/>
    </source>
</evidence>
<dbReference type="GO" id="GO:0020037">
    <property type="term" value="F:heme binding"/>
    <property type="evidence" value="ECO:0007669"/>
    <property type="project" value="UniProtKB-UniRule"/>
</dbReference>
<dbReference type="GO" id="GO:0034599">
    <property type="term" value="P:cellular response to oxidative stress"/>
    <property type="evidence" value="ECO:0007669"/>
    <property type="project" value="InterPro"/>
</dbReference>
<evidence type="ECO:0000256" key="4">
    <source>
        <dbReference type="ARBA" id="ARBA00023002"/>
    </source>
</evidence>
<comment type="similarity">
    <text evidence="6">Belongs to the peroxidase family.</text>
</comment>
<dbReference type="AlphaFoldDB" id="A0AAW0E4E8"/>
<evidence type="ECO:0000313" key="10">
    <source>
        <dbReference type="Proteomes" id="UP001362999"/>
    </source>
</evidence>